<dbReference type="InterPro" id="IPR036866">
    <property type="entry name" value="RibonucZ/Hydroxyglut_hydro"/>
</dbReference>
<dbReference type="GO" id="GO:0016787">
    <property type="term" value="F:hydrolase activity"/>
    <property type="evidence" value="ECO:0007669"/>
    <property type="project" value="UniProtKB-KW"/>
</dbReference>
<dbReference type="InterPro" id="IPR001279">
    <property type="entry name" value="Metallo-B-lactamas"/>
</dbReference>
<evidence type="ECO:0000256" key="1">
    <source>
        <dbReference type="ARBA" id="ARBA00001947"/>
    </source>
</evidence>
<dbReference type="Pfam" id="PF00753">
    <property type="entry name" value="Lactamase_B"/>
    <property type="match status" value="1"/>
</dbReference>
<evidence type="ECO:0000313" key="6">
    <source>
        <dbReference type="EMBL" id="SEI76427.1"/>
    </source>
</evidence>
<name>A0A1H6TH24_9BACT</name>
<evidence type="ECO:0000313" key="7">
    <source>
        <dbReference type="Proteomes" id="UP000199532"/>
    </source>
</evidence>
<proteinExistence type="predicted"/>
<dbReference type="RefSeq" id="WP_090335100.1">
    <property type="nucleotide sequence ID" value="NZ_FNXY01000003.1"/>
</dbReference>
<dbReference type="EMBL" id="FNXY01000003">
    <property type="protein sequence ID" value="SEI76427.1"/>
    <property type="molecule type" value="Genomic_DNA"/>
</dbReference>
<dbReference type="SMART" id="SM00849">
    <property type="entry name" value="Lactamase_B"/>
    <property type="match status" value="1"/>
</dbReference>
<keyword evidence="4" id="KW-0862">Zinc</keyword>
<feature type="domain" description="Metallo-beta-lactamase" evidence="5">
    <location>
        <begin position="13"/>
        <end position="195"/>
    </location>
</feature>
<accession>A0A1H6TH24</accession>
<keyword evidence="7" id="KW-1185">Reference proteome</keyword>
<dbReference type="PANTHER" id="PTHR46233:SF3">
    <property type="entry name" value="HYDROXYACYLGLUTATHIONE HYDROLASE GLOC"/>
    <property type="match status" value="1"/>
</dbReference>
<sequence>MIQIKSFVFNPFSENTYLLYDETNEAVIIDPGCYDKAEYKQLYDFIETNSLKPVRIINTHAHIDHVLGVAAVKAKYNIPFSLHKIDEQLLKAVKTYASNYGFSGFDEPEIDSYFDEGDVVSFGNSSLRLLFVPGHAPGHVAFVNDEQQFVIGGDVLFRQSIGRTDLPGGDFDTLIDSIRTKLFTLGDGYTVYAGHMQPTTIGFEKKNNPFLK</sequence>
<dbReference type="OrthoDB" id="9802248at2"/>
<gene>
    <name evidence="6" type="ORF">SAMN04487995_2090</name>
</gene>
<evidence type="ECO:0000256" key="2">
    <source>
        <dbReference type="ARBA" id="ARBA00022723"/>
    </source>
</evidence>
<protein>
    <submittedName>
        <fullName evidence="6">Glyoxylase, beta-lactamase superfamily II</fullName>
    </submittedName>
</protein>
<dbReference type="AlphaFoldDB" id="A0A1H6TH24"/>
<dbReference type="CDD" id="cd06262">
    <property type="entry name" value="metallo-hydrolase-like_MBL-fold"/>
    <property type="match status" value="1"/>
</dbReference>
<dbReference type="GO" id="GO:0046872">
    <property type="term" value="F:metal ion binding"/>
    <property type="evidence" value="ECO:0007669"/>
    <property type="project" value="UniProtKB-KW"/>
</dbReference>
<dbReference type="Gene3D" id="3.60.15.10">
    <property type="entry name" value="Ribonuclease Z/Hydroxyacylglutathione hydrolase-like"/>
    <property type="match status" value="1"/>
</dbReference>
<dbReference type="PANTHER" id="PTHR46233">
    <property type="entry name" value="HYDROXYACYLGLUTATHIONE HYDROLASE GLOC"/>
    <property type="match status" value="1"/>
</dbReference>
<dbReference type="SUPFAM" id="SSF56281">
    <property type="entry name" value="Metallo-hydrolase/oxidoreductase"/>
    <property type="match status" value="1"/>
</dbReference>
<dbReference type="Proteomes" id="UP000199532">
    <property type="component" value="Unassembled WGS sequence"/>
</dbReference>
<organism evidence="6 7">
    <name type="scientific">Dyadobacter koreensis</name>
    <dbReference type="NCBI Taxonomy" id="408657"/>
    <lineage>
        <taxon>Bacteria</taxon>
        <taxon>Pseudomonadati</taxon>
        <taxon>Bacteroidota</taxon>
        <taxon>Cytophagia</taxon>
        <taxon>Cytophagales</taxon>
        <taxon>Spirosomataceae</taxon>
        <taxon>Dyadobacter</taxon>
    </lineage>
</organism>
<keyword evidence="2" id="KW-0479">Metal-binding</keyword>
<evidence type="ECO:0000259" key="5">
    <source>
        <dbReference type="SMART" id="SM00849"/>
    </source>
</evidence>
<dbReference type="STRING" id="408657.SAMN04487995_2090"/>
<evidence type="ECO:0000256" key="4">
    <source>
        <dbReference type="ARBA" id="ARBA00022833"/>
    </source>
</evidence>
<keyword evidence="3" id="KW-0378">Hydrolase</keyword>
<comment type="cofactor">
    <cofactor evidence="1">
        <name>Zn(2+)</name>
        <dbReference type="ChEBI" id="CHEBI:29105"/>
    </cofactor>
</comment>
<evidence type="ECO:0000256" key="3">
    <source>
        <dbReference type="ARBA" id="ARBA00022801"/>
    </source>
</evidence>
<dbReference type="InterPro" id="IPR051453">
    <property type="entry name" value="MBL_Glyoxalase_II"/>
</dbReference>
<reference evidence="6 7" key="1">
    <citation type="submission" date="2016-10" db="EMBL/GenBank/DDBJ databases">
        <authorList>
            <person name="de Groot N.N."/>
        </authorList>
    </citation>
    <scope>NUCLEOTIDE SEQUENCE [LARGE SCALE GENOMIC DNA]</scope>
    <source>
        <strain evidence="6 7">DSM 19938</strain>
    </source>
</reference>